<organism evidence="12 13">
    <name type="scientific">Chanos chanos</name>
    <name type="common">Milkfish</name>
    <name type="synonym">Mugil chanos</name>
    <dbReference type="NCBI Taxonomy" id="29144"/>
    <lineage>
        <taxon>Eukaryota</taxon>
        <taxon>Metazoa</taxon>
        <taxon>Chordata</taxon>
        <taxon>Craniata</taxon>
        <taxon>Vertebrata</taxon>
        <taxon>Euteleostomi</taxon>
        <taxon>Actinopterygii</taxon>
        <taxon>Neopterygii</taxon>
        <taxon>Teleostei</taxon>
        <taxon>Ostariophysi</taxon>
        <taxon>Gonorynchiformes</taxon>
        <taxon>Chanidae</taxon>
        <taxon>Chanos</taxon>
    </lineage>
</organism>
<evidence type="ECO:0000256" key="5">
    <source>
        <dbReference type="ARBA" id="ARBA00023136"/>
    </source>
</evidence>
<feature type="transmembrane region" description="Helical" evidence="10">
    <location>
        <begin position="394"/>
        <end position="416"/>
    </location>
</feature>
<dbReference type="Gene3D" id="1.20.1640.10">
    <property type="entry name" value="Multidrug efflux transporter AcrB transmembrane domain"/>
    <property type="match status" value="2"/>
</dbReference>
<evidence type="ECO:0000313" key="13">
    <source>
        <dbReference type="RefSeq" id="XP_030623441.1"/>
    </source>
</evidence>
<dbReference type="GeneID" id="115806715"/>
<dbReference type="AlphaFoldDB" id="A0A6J2UWI7"/>
<evidence type="ECO:0000259" key="11">
    <source>
        <dbReference type="PROSITE" id="PS50156"/>
    </source>
</evidence>
<keyword evidence="2" id="KW-1003">Cell membrane</keyword>
<evidence type="ECO:0000256" key="6">
    <source>
        <dbReference type="ARBA" id="ARBA00023180"/>
    </source>
</evidence>
<comment type="subcellular location">
    <subcellularLocation>
        <location evidence="8">Cell projection</location>
        <location evidence="8">Cilium</location>
        <location evidence="8">Flagellum membrane</location>
        <topology evidence="8">Multi-pass membrane protein</topology>
    </subcellularLocation>
</comment>
<evidence type="ECO:0000256" key="8">
    <source>
        <dbReference type="ARBA" id="ARBA00060429"/>
    </source>
</evidence>
<dbReference type="PANTHER" id="PTHR10796:SF60">
    <property type="entry name" value="PATCHED DOMAIN-CONTAINING PROTEIN 3"/>
    <property type="match status" value="1"/>
</dbReference>
<dbReference type="GO" id="GO:0097225">
    <property type="term" value="C:sperm midpiece"/>
    <property type="evidence" value="ECO:0007669"/>
    <property type="project" value="UniProtKB-ARBA"/>
</dbReference>
<accession>A0A6J2UWI7</accession>
<evidence type="ECO:0000256" key="10">
    <source>
        <dbReference type="SAM" id="Phobius"/>
    </source>
</evidence>
<name>A0A6J2UWI7_CHACN</name>
<feature type="transmembrane region" description="Helical" evidence="10">
    <location>
        <begin position="288"/>
        <end position="312"/>
    </location>
</feature>
<sequence>MACYPTDCIEKPLSKLFGKLGHLVGSHPVWFLIIPLLVSIPLGGGFYFLKEREDSDIERQFTPVNGVSKEARQFVKENFPYNDSVFSSQRLHSEGNYAVMIVVANSQTNILTKASFEEVIRLNNKINSIAVKVKEKQLDFQNLCAKVNGNCVSNVILDIIENNPGRIEKTNLTFPLHTLGKKSVFLGSVIGGVAQSRGIVQRAAAVRLFYFLDNSSDVDPWLREFHKTVSTETINNGLKVSHFTSLSREEEIQKHTTDGIPYFSITYVLVILFSVISCMRLDNVRSKVWVAFIGVLSAGLAVLSSFGLLLYLGVPFVITVVNSPFLILGIGVDDMFIMISHWQETKVRDPVEKRMADTYKEAAISITITTLTDVLGFCIGLLSEFRAVQAFCLYSSAAIIFCYIYNITFFGAFLALNGKREASNRHWLTCLKVPSQRPEEKSKGYSLCCVGGDYDRETGTEVEWPINHFFKTYYGPFLTKPWTKVCVVLLYAGYLAVGIYGCYYLQQGIEMRNLAADDSYVIDYYDDERKYFSSYGPNVMVIVTEEFPYWDKNRRSELDVCMEGLNNLSFVDKELFTSWLDSYVTYANTTTFNLNDEAIFKANLSSFFKFFPEFRLDVDITEGEIQASRFFIQTVDIANASMEMKMFNELRNTAESCQVAKLMVYHPTFILYDQYTVIVSSTIQNVAVTTAVMLLISLLLIPNPLCSLWVTFSIGSVIVGVTGFMSLWDVKLDIVSMIILVVCIGFTVDFSAHISYSFVSSKKSTANEKAIDALFSLGYPILQGALSTIIGVVVLAFSKNHIYRTFFKIMLFVMLFGLIHGIVFIPMFLTFFSFKTSKDKGKPNKQECSSVIVPNAFSNALSYEEHMQLLTPLAGKLLAGALSPGAVRTW</sequence>
<feature type="transmembrane region" description="Helical" evidence="10">
    <location>
        <begin position="809"/>
        <end position="832"/>
    </location>
</feature>
<keyword evidence="5 10" id="KW-0472">Membrane</keyword>
<feature type="domain" description="SSD" evidence="11">
    <location>
        <begin position="259"/>
        <end position="416"/>
    </location>
</feature>
<keyword evidence="3 10" id="KW-0812">Transmembrane</keyword>
<keyword evidence="6" id="KW-0325">Glycoprotein</keyword>
<dbReference type="InterPro" id="IPR000731">
    <property type="entry name" value="SSD"/>
</dbReference>
<dbReference type="FunFam" id="1.20.1640.10:FF:000013">
    <property type="entry name" value="PaTched Related family"/>
    <property type="match status" value="1"/>
</dbReference>
<evidence type="ECO:0000313" key="12">
    <source>
        <dbReference type="Proteomes" id="UP000504632"/>
    </source>
</evidence>
<keyword evidence="12" id="KW-1185">Reference proteome</keyword>
<dbReference type="InterPro" id="IPR003392">
    <property type="entry name" value="PTHD_SSD"/>
</dbReference>
<dbReference type="InParanoid" id="A0A6J2UWI7"/>
<proteinExistence type="inferred from homology"/>
<feature type="transmembrane region" description="Helical" evidence="10">
    <location>
        <begin position="734"/>
        <end position="759"/>
    </location>
</feature>
<dbReference type="GO" id="GO:0016020">
    <property type="term" value="C:membrane"/>
    <property type="evidence" value="ECO:0007669"/>
    <property type="project" value="InterPro"/>
</dbReference>
<evidence type="ECO:0000256" key="7">
    <source>
        <dbReference type="ARBA" id="ARBA00057027"/>
    </source>
</evidence>
<feature type="transmembrane region" description="Helical" evidence="10">
    <location>
        <begin position="708"/>
        <end position="728"/>
    </location>
</feature>
<evidence type="ECO:0000256" key="9">
    <source>
        <dbReference type="ARBA" id="ARBA00074262"/>
    </source>
</evidence>
<dbReference type="InterPro" id="IPR051697">
    <property type="entry name" value="Patched_domain-protein"/>
</dbReference>
<dbReference type="SUPFAM" id="SSF82866">
    <property type="entry name" value="Multidrug efflux transporter AcrB transmembrane domain"/>
    <property type="match status" value="2"/>
</dbReference>
<feature type="transmembrane region" description="Helical" evidence="10">
    <location>
        <begin position="485"/>
        <end position="506"/>
    </location>
</feature>
<dbReference type="OrthoDB" id="6510177at2759"/>
<comment type="function">
    <text evidence="7">May play a role in sperm development or sperm function. However, does not appear to have an essential role in spermatogenesis or male fertility.</text>
</comment>
<keyword evidence="4 10" id="KW-1133">Transmembrane helix</keyword>
<dbReference type="PANTHER" id="PTHR10796">
    <property type="entry name" value="PATCHED-RELATED"/>
    <property type="match status" value="1"/>
</dbReference>
<dbReference type="PROSITE" id="PS50156">
    <property type="entry name" value="SSD"/>
    <property type="match status" value="1"/>
</dbReference>
<dbReference type="Proteomes" id="UP000504632">
    <property type="component" value="Chromosome 3"/>
</dbReference>
<feature type="transmembrane region" description="Helical" evidence="10">
    <location>
        <begin position="324"/>
        <end position="342"/>
    </location>
</feature>
<evidence type="ECO:0000256" key="2">
    <source>
        <dbReference type="ARBA" id="ARBA00022475"/>
    </source>
</evidence>
<feature type="transmembrane region" description="Helical" evidence="10">
    <location>
        <begin position="683"/>
        <end position="701"/>
    </location>
</feature>
<evidence type="ECO:0000256" key="4">
    <source>
        <dbReference type="ARBA" id="ARBA00022989"/>
    </source>
</evidence>
<protein>
    <recommendedName>
        <fullName evidence="9">Patched domain-containing protein 3</fullName>
    </recommendedName>
</protein>
<feature type="transmembrane region" description="Helical" evidence="10">
    <location>
        <begin position="771"/>
        <end position="797"/>
    </location>
</feature>
<feature type="transmembrane region" description="Helical" evidence="10">
    <location>
        <begin position="29"/>
        <end position="49"/>
    </location>
</feature>
<comment type="similarity">
    <text evidence="1">Belongs to the patched family.</text>
</comment>
<evidence type="ECO:0000256" key="1">
    <source>
        <dbReference type="ARBA" id="ARBA00005585"/>
    </source>
</evidence>
<reference evidence="13" key="1">
    <citation type="submission" date="2025-08" db="UniProtKB">
        <authorList>
            <consortium name="RefSeq"/>
        </authorList>
    </citation>
    <scope>IDENTIFICATION</scope>
</reference>
<feature type="transmembrane region" description="Helical" evidence="10">
    <location>
        <begin position="260"/>
        <end position="281"/>
    </location>
</feature>
<gene>
    <name evidence="13" type="primary">LOC115806715</name>
</gene>
<dbReference type="RefSeq" id="XP_030623441.1">
    <property type="nucleotide sequence ID" value="XM_030767581.1"/>
</dbReference>
<evidence type="ECO:0000256" key="3">
    <source>
        <dbReference type="ARBA" id="ARBA00022692"/>
    </source>
</evidence>
<feature type="transmembrane region" description="Helical" evidence="10">
    <location>
        <begin position="362"/>
        <end position="382"/>
    </location>
</feature>
<dbReference type="Pfam" id="PF02460">
    <property type="entry name" value="Patched"/>
    <property type="match status" value="1"/>
</dbReference>